<feature type="transmembrane region" description="Helical" evidence="7">
    <location>
        <begin position="269"/>
        <end position="294"/>
    </location>
</feature>
<keyword evidence="6 7" id="KW-0472">Membrane</keyword>
<gene>
    <name evidence="9" type="ORF">AVDCRST_MAG58-2478</name>
</gene>
<proteinExistence type="inferred from homology"/>
<dbReference type="GO" id="GO:0005886">
    <property type="term" value="C:plasma membrane"/>
    <property type="evidence" value="ECO:0007669"/>
    <property type="project" value="UniProtKB-SubCell"/>
</dbReference>
<dbReference type="SUPFAM" id="SSF161098">
    <property type="entry name" value="MetI-like"/>
    <property type="match status" value="1"/>
</dbReference>
<evidence type="ECO:0000256" key="4">
    <source>
        <dbReference type="ARBA" id="ARBA00022692"/>
    </source>
</evidence>
<evidence type="ECO:0000256" key="3">
    <source>
        <dbReference type="ARBA" id="ARBA00022475"/>
    </source>
</evidence>
<comment type="subcellular location">
    <subcellularLocation>
        <location evidence="1 7">Cell membrane</location>
        <topology evidence="1 7">Multi-pass membrane protein</topology>
    </subcellularLocation>
</comment>
<feature type="transmembrane region" description="Helical" evidence="7">
    <location>
        <begin position="213"/>
        <end position="234"/>
    </location>
</feature>
<organism evidence="9">
    <name type="scientific">uncultured Rubrobacteraceae bacterium</name>
    <dbReference type="NCBI Taxonomy" id="349277"/>
    <lineage>
        <taxon>Bacteria</taxon>
        <taxon>Bacillati</taxon>
        <taxon>Actinomycetota</taxon>
        <taxon>Rubrobacteria</taxon>
        <taxon>Rubrobacterales</taxon>
        <taxon>Rubrobacteraceae</taxon>
        <taxon>environmental samples</taxon>
    </lineage>
</organism>
<feature type="transmembrane region" description="Helical" evidence="7">
    <location>
        <begin position="102"/>
        <end position="127"/>
    </location>
</feature>
<feature type="transmembrane region" description="Helical" evidence="7">
    <location>
        <begin position="37"/>
        <end position="55"/>
    </location>
</feature>
<dbReference type="PROSITE" id="PS50928">
    <property type="entry name" value="ABC_TM1"/>
    <property type="match status" value="1"/>
</dbReference>
<keyword evidence="2 7" id="KW-0813">Transport</keyword>
<accession>A0A6J4R6N9</accession>
<evidence type="ECO:0000256" key="7">
    <source>
        <dbReference type="RuleBase" id="RU363032"/>
    </source>
</evidence>
<feature type="transmembrane region" description="Helical" evidence="7">
    <location>
        <begin position="164"/>
        <end position="182"/>
    </location>
</feature>
<dbReference type="EMBL" id="CADCVF010000052">
    <property type="protein sequence ID" value="CAA9460615.1"/>
    <property type="molecule type" value="Genomic_DNA"/>
</dbReference>
<protein>
    <submittedName>
        <fullName evidence="9">ABC transporter, permease protein 2 (Cluster 5, nickel/peptides/opines)</fullName>
    </submittedName>
</protein>
<dbReference type="Pfam" id="PF00528">
    <property type="entry name" value="BPD_transp_1"/>
    <property type="match status" value="1"/>
</dbReference>
<dbReference type="InterPro" id="IPR000515">
    <property type="entry name" value="MetI-like"/>
</dbReference>
<evidence type="ECO:0000256" key="5">
    <source>
        <dbReference type="ARBA" id="ARBA00022989"/>
    </source>
</evidence>
<dbReference type="InterPro" id="IPR035906">
    <property type="entry name" value="MetI-like_sf"/>
</dbReference>
<evidence type="ECO:0000256" key="2">
    <source>
        <dbReference type="ARBA" id="ARBA00022448"/>
    </source>
</evidence>
<dbReference type="CDD" id="cd06261">
    <property type="entry name" value="TM_PBP2"/>
    <property type="match status" value="1"/>
</dbReference>
<name>A0A6J4R6N9_9ACTN</name>
<keyword evidence="3" id="KW-1003">Cell membrane</keyword>
<dbReference type="InterPro" id="IPR050366">
    <property type="entry name" value="BP-dependent_transpt_permease"/>
</dbReference>
<evidence type="ECO:0000313" key="9">
    <source>
        <dbReference type="EMBL" id="CAA9460615.1"/>
    </source>
</evidence>
<evidence type="ECO:0000256" key="6">
    <source>
        <dbReference type="ARBA" id="ARBA00023136"/>
    </source>
</evidence>
<sequence>MSAQVTPEATRSGRAVRRARRVQAFKSSARLFAGNKMGVAGMAILVMFVFMAVFADALAPEARLSVTNAPGSPLEPPSAQFWLGTDELGRSVLDLVIQGSQISLLVGFLATAISMLIGALVGIMAGYFGGWADVILMRLTDWFLVIPFLPLAIVLAAILGRSLFVIALVIGLTTWPATARVVRAQVLTLKERPYVERARALGAGDRQIITRHILPNVFPLIFANTILVVAIAILTETTLSFLGLGDPFSVSWGSILESAFAEGAISLGAWWYLVPPGLCIVLVVLGFTMCGYAFDEILDPRLRKR</sequence>
<feature type="transmembrane region" description="Helical" evidence="7">
    <location>
        <begin position="139"/>
        <end position="158"/>
    </location>
</feature>
<evidence type="ECO:0000259" key="8">
    <source>
        <dbReference type="PROSITE" id="PS50928"/>
    </source>
</evidence>
<keyword evidence="4 7" id="KW-0812">Transmembrane</keyword>
<dbReference type="InterPro" id="IPR025966">
    <property type="entry name" value="OppC_N"/>
</dbReference>
<reference evidence="9" key="1">
    <citation type="submission" date="2020-02" db="EMBL/GenBank/DDBJ databases">
        <authorList>
            <person name="Meier V. D."/>
        </authorList>
    </citation>
    <scope>NUCLEOTIDE SEQUENCE</scope>
    <source>
        <strain evidence="9">AVDCRST_MAG58</strain>
    </source>
</reference>
<evidence type="ECO:0000256" key="1">
    <source>
        <dbReference type="ARBA" id="ARBA00004651"/>
    </source>
</evidence>
<dbReference type="Gene3D" id="1.10.3720.10">
    <property type="entry name" value="MetI-like"/>
    <property type="match status" value="1"/>
</dbReference>
<keyword evidence="5 7" id="KW-1133">Transmembrane helix</keyword>
<dbReference type="PANTHER" id="PTHR43386:SF1">
    <property type="entry name" value="D,D-DIPEPTIDE TRANSPORT SYSTEM PERMEASE PROTEIN DDPC-RELATED"/>
    <property type="match status" value="1"/>
</dbReference>
<feature type="domain" description="ABC transmembrane type-1" evidence="8">
    <location>
        <begin position="100"/>
        <end position="291"/>
    </location>
</feature>
<dbReference type="Pfam" id="PF12911">
    <property type="entry name" value="OppC_N"/>
    <property type="match status" value="1"/>
</dbReference>
<dbReference type="GO" id="GO:0055085">
    <property type="term" value="P:transmembrane transport"/>
    <property type="evidence" value="ECO:0007669"/>
    <property type="project" value="InterPro"/>
</dbReference>
<dbReference type="AlphaFoldDB" id="A0A6J4R6N9"/>
<comment type="similarity">
    <text evidence="7">Belongs to the binding-protein-dependent transport system permease family.</text>
</comment>
<dbReference type="PANTHER" id="PTHR43386">
    <property type="entry name" value="OLIGOPEPTIDE TRANSPORT SYSTEM PERMEASE PROTEIN APPC"/>
    <property type="match status" value="1"/>
</dbReference>